<organism evidence="14 15">
    <name type="scientific">Trichobilharzia regenti</name>
    <name type="common">Nasal bird schistosome</name>
    <dbReference type="NCBI Taxonomy" id="157069"/>
    <lineage>
        <taxon>Eukaryota</taxon>
        <taxon>Metazoa</taxon>
        <taxon>Spiralia</taxon>
        <taxon>Lophotrochozoa</taxon>
        <taxon>Platyhelminthes</taxon>
        <taxon>Trematoda</taxon>
        <taxon>Digenea</taxon>
        <taxon>Strigeidida</taxon>
        <taxon>Schistosomatoidea</taxon>
        <taxon>Schistosomatidae</taxon>
        <taxon>Trichobilharzia</taxon>
    </lineage>
</organism>
<comment type="catalytic activity">
    <reaction evidence="11">
        <text>K(+)(in) = K(+)(out)</text>
        <dbReference type="Rhea" id="RHEA:29463"/>
        <dbReference type="ChEBI" id="CHEBI:29103"/>
    </reaction>
</comment>
<reference evidence="15" key="2">
    <citation type="submission" date="2023-11" db="UniProtKB">
        <authorList>
            <consortium name="WormBaseParasite"/>
        </authorList>
    </citation>
    <scope>IDENTIFICATION</scope>
</reference>
<feature type="transmembrane region" description="Helical" evidence="12">
    <location>
        <begin position="259"/>
        <end position="275"/>
    </location>
</feature>
<feature type="transmembrane region" description="Helical" evidence="12">
    <location>
        <begin position="220"/>
        <end position="238"/>
    </location>
</feature>
<feature type="transmembrane region" description="Helical" evidence="12">
    <location>
        <begin position="540"/>
        <end position="563"/>
    </location>
</feature>
<evidence type="ECO:0000256" key="7">
    <source>
        <dbReference type="ARBA" id="ARBA00022989"/>
    </source>
</evidence>
<feature type="transmembrane region" description="Helical" evidence="12">
    <location>
        <begin position="29"/>
        <end position="51"/>
    </location>
</feature>
<dbReference type="PRINTS" id="PR01449">
    <property type="entry name" value="BKCHANNELA"/>
</dbReference>
<feature type="transmembrane region" description="Helical" evidence="12">
    <location>
        <begin position="95"/>
        <end position="113"/>
    </location>
</feature>
<protein>
    <recommendedName>
        <fullName evidence="13">RCK N-terminal domain-containing protein</fullName>
    </recommendedName>
</protein>
<evidence type="ECO:0000256" key="3">
    <source>
        <dbReference type="ARBA" id="ARBA00022538"/>
    </source>
</evidence>
<feature type="transmembrane region" description="Helical" evidence="12">
    <location>
        <begin position="281"/>
        <end position="301"/>
    </location>
</feature>
<dbReference type="Proteomes" id="UP000050795">
    <property type="component" value="Unassembled WGS sequence"/>
</dbReference>
<dbReference type="GO" id="GO:0060072">
    <property type="term" value="F:large conductance calcium-activated potassium channel activity"/>
    <property type="evidence" value="ECO:0007669"/>
    <property type="project" value="TreeGrafter"/>
</dbReference>
<evidence type="ECO:0000256" key="4">
    <source>
        <dbReference type="ARBA" id="ARBA00022692"/>
    </source>
</evidence>
<keyword evidence="10" id="KW-0407">Ion channel</keyword>
<keyword evidence="7 12" id="KW-1133">Transmembrane helix</keyword>
<accession>A0AA85JU40</accession>
<feature type="domain" description="RCK N-terminal" evidence="13">
    <location>
        <begin position="324"/>
        <end position="471"/>
    </location>
</feature>
<sequence>MHLNITIPLDTFQMSQTILDINSCEIQAIILFSMCCGILLFGSLLIGVITIGQRKRRRKDIDEENLQKLLRLKRTTWIPKYAETILTGKNYFGRILLLLRSLSCLVCMTIYLWNTYESDRDFCIPFNGQSRFYIEMSCNSIFLLMFILRAIASNDLFATWMSIYSLIDHCTIFIIFSTFITKSYQFTFGFLYFARLTKIPESLVLLRIINQERSIRSVNLIFKLLAAWTIIAGIVLVLERTGNFWTGDNVRRNIEYLDCLYMILVTLATVGYGDIVCTSYLGRIFIIFVIIGALITVTTHMSELSELFQQNNQYHRSIYIEHNPRHIVVCGCINYKTVSIFFNEYVNADKGHYDENMTIVILSENDPGIRLKALLQRESTTITFLKGSVTIPEDLDRAKVRTAEAVIILSNKRSQTPDEDDWKNLMCVVSIKNLNPKIRIICELMLFESKGWMSNIPGWNEYQTDQFDRAICMPQMKFGLLALNCISNGASTLLCNFIMRDSVPTSSVTKTLPRWINEYLQGTRYKLYTVRFSRAFDGMMFQQLVGLAMELWGILLLAVHIFLDNEKTEMIINPGCRMRINTHRMQAVVLAKNLIEAQRLRTFTMDDQLMFDNLGQIILTPAAQDPDNNREQSKTLLTRRTQYTKQIKTCMNFLREPLATYKKIK</sequence>
<dbReference type="InterPro" id="IPR013099">
    <property type="entry name" value="K_chnl_dom"/>
</dbReference>
<dbReference type="InterPro" id="IPR003929">
    <property type="entry name" value="K_chnl_BK_asu"/>
</dbReference>
<evidence type="ECO:0000256" key="6">
    <source>
        <dbReference type="ARBA" id="ARBA00022958"/>
    </source>
</evidence>
<dbReference type="InterPro" id="IPR036291">
    <property type="entry name" value="NAD(P)-bd_dom_sf"/>
</dbReference>
<evidence type="ECO:0000313" key="15">
    <source>
        <dbReference type="WBParaSite" id="TREG1_52870.1"/>
    </source>
</evidence>
<keyword evidence="8" id="KW-0406">Ion transport</keyword>
<evidence type="ECO:0000313" key="14">
    <source>
        <dbReference type="Proteomes" id="UP000050795"/>
    </source>
</evidence>
<feature type="transmembrane region" description="Helical" evidence="12">
    <location>
        <begin position="133"/>
        <end position="151"/>
    </location>
</feature>
<keyword evidence="5" id="KW-0631">Potassium channel</keyword>
<dbReference type="PANTHER" id="PTHR10027:SF33">
    <property type="entry name" value="CALCIUM-ACTIVATED POTASSIUM CHANNEL SUBUNIT ALPHA-1-RELATED"/>
    <property type="match status" value="1"/>
</dbReference>
<evidence type="ECO:0000256" key="1">
    <source>
        <dbReference type="ARBA" id="ARBA00004651"/>
    </source>
</evidence>
<dbReference type="SUPFAM" id="SSF81324">
    <property type="entry name" value="Voltage-gated potassium channels"/>
    <property type="match status" value="1"/>
</dbReference>
<dbReference type="WBParaSite" id="TREG1_52870.1">
    <property type="protein sequence ID" value="TREG1_52870.1"/>
    <property type="gene ID" value="TREG1_52870"/>
</dbReference>
<dbReference type="SUPFAM" id="SSF51735">
    <property type="entry name" value="NAD(P)-binding Rossmann-fold domains"/>
    <property type="match status" value="1"/>
</dbReference>
<dbReference type="GO" id="GO:0005886">
    <property type="term" value="C:plasma membrane"/>
    <property type="evidence" value="ECO:0007669"/>
    <property type="project" value="UniProtKB-SubCell"/>
</dbReference>
<proteinExistence type="predicted"/>
<dbReference type="Pfam" id="PF03493">
    <property type="entry name" value="BK_channel_a"/>
    <property type="match status" value="1"/>
</dbReference>
<name>A0AA85JU40_TRIRE</name>
<reference evidence="14" key="1">
    <citation type="submission" date="2022-06" db="EMBL/GenBank/DDBJ databases">
        <authorList>
            <person name="Berger JAMES D."/>
            <person name="Berger JAMES D."/>
        </authorList>
    </citation>
    <scope>NUCLEOTIDE SEQUENCE [LARGE SCALE GENOMIC DNA]</scope>
</reference>
<evidence type="ECO:0000256" key="10">
    <source>
        <dbReference type="ARBA" id="ARBA00023303"/>
    </source>
</evidence>
<dbReference type="Pfam" id="PF22614">
    <property type="entry name" value="Slo-like_RCK"/>
    <property type="match status" value="1"/>
</dbReference>
<dbReference type="InterPro" id="IPR003148">
    <property type="entry name" value="RCK_N"/>
</dbReference>
<evidence type="ECO:0000259" key="13">
    <source>
        <dbReference type="PROSITE" id="PS51201"/>
    </source>
</evidence>
<evidence type="ECO:0000256" key="2">
    <source>
        <dbReference type="ARBA" id="ARBA00022448"/>
    </source>
</evidence>
<keyword evidence="6" id="KW-0630">Potassium</keyword>
<evidence type="ECO:0000256" key="5">
    <source>
        <dbReference type="ARBA" id="ARBA00022826"/>
    </source>
</evidence>
<keyword evidence="9 12" id="KW-0472">Membrane</keyword>
<keyword evidence="4 12" id="KW-0812">Transmembrane</keyword>
<dbReference type="Gene3D" id="3.40.50.720">
    <property type="entry name" value="NAD(P)-binding Rossmann-like Domain"/>
    <property type="match status" value="1"/>
</dbReference>
<dbReference type="PROSITE" id="PS51201">
    <property type="entry name" value="RCK_N"/>
    <property type="match status" value="1"/>
</dbReference>
<evidence type="ECO:0000256" key="12">
    <source>
        <dbReference type="SAM" id="Phobius"/>
    </source>
</evidence>
<dbReference type="PANTHER" id="PTHR10027">
    <property type="entry name" value="CALCIUM-ACTIVATED POTASSIUM CHANNEL ALPHA CHAIN"/>
    <property type="match status" value="1"/>
</dbReference>
<keyword evidence="14" id="KW-1185">Reference proteome</keyword>
<feature type="transmembrane region" description="Helical" evidence="12">
    <location>
        <begin position="163"/>
        <end position="181"/>
    </location>
</feature>
<dbReference type="InterPro" id="IPR047871">
    <property type="entry name" value="K_chnl_Slo-like"/>
</dbReference>
<dbReference type="Pfam" id="PF07885">
    <property type="entry name" value="Ion_trans_2"/>
    <property type="match status" value="1"/>
</dbReference>
<evidence type="ECO:0000256" key="8">
    <source>
        <dbReference type="ARBA" id="ARBA00023065"/>
    </source>
</evidence>
<evidence type="ECO:0000256" key="9">
    <source>
        <dbReference type="ARBA" id="ARBA00023136"/>
    </source>
</evidence>
<dbReference type="AlphaFoldDB" id="A0AA85JU40"/>
<keyword evidence="2" id="KW-0813">Transport</keyword>
<comment type="subcellular location">
    <subcellularLocation>
        <location evidence="1">Cell membrane</location>
        <topology evidence="1">Multi-pass membrane protein</topology>
    </subcellularLocation>
</comment>
<evidence type="ECO:0000256" key="11">
    <source>
        <dbReference type="ARBA" id="ARBA00034430"/>
    </source>
</evidence>
<dbReference type="Gene3D" id="1.10.287.70">
    <property type="match status" value="1"/>
</dbReference>
<keyword evidence="3" id="KW-0633">Potassium transport</keyword>